<organism evidence="3 4">
    <name type="scientific">Kyrpidia tusciae (strain DSM 2912 / NBRC 15312 / T2)</name>
    <name type="common">Bacillus tusciae</name>
    <dbReference type="NCBI Taxonomy" id="562970"/>
    <lineage>
        <taxon>Bacteria</taxon>
        <taxon>Bacillati</taxon>
        <taxon>Bacillota</taxon>
        <taxon>Bacilli</taxon>
        <taxon>Bacillales</taxon>
        <taxon>Alicyclobacillaceae</taxon>
        <taxon>Kyrpidia</taxon>
    </lineage>
</organism>
<feature type="domain" description="Restriction system protein Mrr-like N-terminal" evidence="2">
    <location>
        <begin position="114"/>
        <end position="201"/>
    </location>
</feature>
<evidence type="ECO:0000313" key="4">
    <source>
        <dbReference type="Proteomes" id="UP000002368"/>
    </source>
</evidence>
<dbReference type="Pfam" id="PF14338">
    <property type="entry name" value="Mrr_N"/>
    <property type="match status" value="1"/>
</dbReference>
<dbReference type="eggNOG" id="COG1715">
    <property type="taxonomic scope" value="Bacteria"/>
</dbReference>
<protein>
    <recommendedName>
        <fullName evidence="2">Restriction system protein Mrr-like N-terminal domain-containing protein</fullName>
    </recommendedName>
</protein>
<gene>
    <name evidence="3" type="ordered locus">Btus_2968</name>
</gene>
<dbReference type="InterPro" id="IPR025745">
    <property type="entry name" value="Mrr-like_N_dom"/>
</dbReference>
<feature type="coiled-coil region" evidence="1">
    <location>
        <begin position="24"/>
        <end position="80"/>
    </location>
</feature>
<sequence>MAAVDFWSSGIYLKVSAVDKNEVNEAFEILLEEIEAVANALNEEGAQAFRAGDYDKANSAIEEATRLAEFREKVKGLQKEWVGLFASEPRARKEKGRRRSRARLPRGLRTPEDAFRRPIMETLVELGGSAPIGEVLSRVEQKMKGVLNEYDREPLPSDPRAVRWRNTAQWCRNTLVREGLMKGDSPYGIWEISEQGHKWLTKEENQ</sequence>
<dbReference type="AlphaFoldDB" id="D5WVQ5"/>
<dbReference type="EMBL" id="CP002017">
    <property type="protein sequence ID" value="ADG07598.1"/>
    <property type="molecule type" value="Genomic_DNA"/>
</dbReference>
<evidence type="ECO:0000256" key="1">
    <source>
        <dbReference type="SAM" id="Coils"/>
    </source>
</evidence>
<dbReference type="Proteomes" id="UP000002368">
    <property type="component" value="Chromosome"/>
</dbReference>
<dbReference type="KEGG" id="bts:Btus_2968"/>
<accession>D5WVQ5</accession>
<dbReference type="HOGENOM" id="CLU_117611_0_0_9"/>
<name>D5WVQ5_KYRT2</name>
<dbReference type="STRING" id="562970.Btus_2968"/>
<evidence type="ECO:0000259" key="2">
    <source>
        <dbReference type="Pfam" id="PF14338"/>
    </source>
</evidence>
<keyword evidence="1" id="KW-0175">Coiled coil</keyword>
<evidence type="ECO:0000313" key="3">
    <source>
        <dbReference type="EMBL" id="ADG07598.1"/>
    </source>
</evidence>
<reference evidence="3 4" key="1">
    <citation type="journal article" date="2011" name="Stand. Genomic Sci.">
        <title>Complete genome sequence of the thermophilic, hydrogen-oxidizing Bacillus tusciae type strain (T2) and reclassification in the new genus, Kyrpidia gen. nov. as Kyrpidia tusciae comb. nov. and emendation of the family Alicyclobacillaceae da Costa and Rainey, 2010.</title>
        <authorList>
            <person name="Klenk H.P."/>
            <person name="Lapidus A."/>
            <person name="Chertkov O."/>
            <person name="Copeland A."/>
            <person name="Del Rio T.G."/>
            <person name="Nolan M."/>
            <person name="Lucas S."/>
            <person name="Chen F."/>
            <person name="Tice H."/>
            <person name="Cheng J.F."/>
            <person name="Han C."/>
            <person name="Bruce D."/>
            <person name="Goodwin L."/>
            <person name="Pitluck S."/>
            <person name="Pati A."/>
            <person name="Ivanova N."/>
            <person name="Mavromatis K."/>
            <person name="Daum C."/>
            <person name="Chen A."/>
            <person name="Palaniappan K."/>
            <person name="Chang Y.J."/>
            <person name="Land M."/>
            <person name="Hauser L."/>
            <person name="Jeffries C.D."/>
            <person name="Detter J.C."/>
            <person name="Rohde M."/>
            <person name="Abt B."/>
            <person name="Pukall R."/>
            <person name="Goker M."/>
            <person name="Bristow J."/>
            <person name="Markowitz V."/>
            <person name="Hugenholtz P."/>
            <person name="Eisen J.A."/>
        </authorList>
    </citation>
    <scope>NUCLEOTIDE SEQUENCE [LARGE SCALE GENOMIC DNA]</scope>
    <source>
        <strain evidence="3 4">DSM 2912</strain>
    </source>
</reference>
<proteinExistence type="predicted"/>
<keyword evidence="4" id="KW-1185">Reference proteome</keyword>